<comment type="caution">
    <text evidence="1">The sequence shown here is derived from an EMBL/GenBank/DDBJ whole genome shotgun (WGS) entry which is preliminary data.</text>
</comment>
<dbReference type="Proteomes" id="UP001276564">
    <property type="component" value="Unassembled WGS sequence"/>
</dbReference>
<dbReference type="EMBL" id="JAVIIP010000012">
    <property type="protein sequence ID" value="MDX8540302.1"/>
    <property type="molecule type" value="Genomic_DNA"/>
</dbReference>
<accession>A0ABU5ASX7</accession>
<proteinExistence type="predicted"/>
<dbReference type="RefSeq" id="WP_127311640.1">
    <property type="nucleotide sequence ID" value="NZ_JAVIIO010000011.1"/>
</dbReference>
<organism evidence="1 2">
    <name type="scientific">Mesorhizobium abyssinicae</name>
    <dbReference type="NCBI Taxonomy" id="1209958"/>
    <lineage>
        <taxon>Bacteria</taxon>
        <taxon>Pseudomonadati</taxon>
        <taxon>Pseudomonadota</taxon>
        <taxon>Alphaproteobacteria</taxon>
        <taxon>Hyphomicrobiales</taxon>
        <taxon>Phyllobacteriaceae</taxon>
        <taxon>Mesorhizobium</taxon>
    </lineage>
</organism>
<reference evidence="1 2" key="1">
    <citation type="submission" date="2023-08" db="EMBL/GenBank/DDBJ databases">
        <title>Implementing the SeqCode for naming new Mesorhizobium species isolated from Vachellia karroo root nodules.</title>
        <authorList>
            <person name="Van Lill M."/>
        </authorList>
    </citation>
    <scope>NUCLEOTIDE SEQUENCE [LARGE SCALE GENOMIC DNA]</scope>
    <source>
        <strain evidence="1 2">VK4B</strain>
    </source>
</reference>
<evidence type="ECO:0000313" key="1">
    <source>
        <dbReference type="EMBL" id="MDX8540302.1"/>
    </source>
</evidence>
<name>A0ABU5ASX7_9HYPH</name>
<evidence type="ECO:0000313" key="2">
    <source>
        <dbReference type="Proteomes" id="UP001276564"/>
    </source>
</evidence>
<keyword evidence="2" id="KW-1185">Reference proteome</keyword>
<gene>
    <name evidence="1" type="ORF">RFM23_22025</name>
</gene>
<sequence length="123" mass="14039">MAGFLAAMLVASAGRCWSKDTDKQISETALRTLSAQMYSGILSHECLYGRRYPQSRIENGFKRHFEEMKLQLIADGYTIVPGAEGRNSQWPLSEMAFDAKRRLGLPRQFGCLEAYWLDDNPDW</sequence>
<protein>
    <submittedName>
        <fullName evidence="1">Uncharacterized protein</fullName>
    </submittedName>
</protein>